<feature type="region of interest" description="Disordered" evidence="1">
    <location>
        <begin position="418"/>
        <end position="483"/>
    </location>
</feature>
<sequence length="680" mass="76466">MKKQSFYVWFLGAQEARGAQDDRFVRPVLKYLLDREKELEPTKVTLQVSCKGLKIVQNIIRSKTSKKDQMKHLIPPHSVAWVMRAEPPHEDIVCCTLLIQNPVTKCPVHIHAYRCDSVETARSLRYQLTQLMAEAQKSSELKNLSSTDVLQSGFSPHGLRPPRVSNPTNGSCQRRIGSDGRSTRTDEEDPDFEGDAEDEISRNDEDYGGSAENVFNIARSMRGLSTAEIREKSARLHEEPDNFAVTPPPDSRVVRLYDSLAQELKAKLAGTNHGLQTKTQKPPLLLPPKDYDTVCRKQGNLLGIDFRRSTNQNIVGRTNPSDESAQSADESALPKTDHEGKFPTVASPQRKSSSGVGSEEIPFASRSSKHHLDQEATVETSDDEWNYRAAERYGIHPDGKQRTRHRSMDFLQQRLDHFHMGETRRTTSSQAEKHREETSTSLEPRSHSKPTSHASASMTYFGQHGPQPLRSLGNSNYHDVAVPQNLPQPASYVGSGSSSLQLVTEVKKGGEAGRTARAHERPISFPTGVIPVRRDIPLTQVPTRSGFHQHPMKESIIEPVINQQHKRRLGPGTRVPFEQSLLLLPPRKPVLERDPIEPKAPHLAQRLRSPTNVMGFSPENIKPRCERQPDYRRQSLAEFGEGPTSHIRRNPLAKYLSSSLERRAYGSRYSVAESHGHRLY</sequence>
<evidence type="ECO:0000313" key="3">
    <source>
        <dbReference type="RefSeq" id="XP_028967268.1"/>
    </source>
</evidence>
<protein>
    <submittedName>
        <fullName evidence="3">Uncharacterized protein LOC100900118</fullName>
    </submittedName>
</protein>
<feature type="compositionally biased region" description="Polar residues" evidence="1">
    <location>
        <begin position="439"/>
        <end position="460"/>
    </location>
</feature>
<feature type="region of interest" description="Disordered" evidence="1">
    <location>
        <begin position="312"/>
        <end position="383"/>
    </location>
</feature>
<dbReference type="AlphaFoldDB" id="A0AAJ7SEH5"/>
<dbReference type="KEGG" id="goe:100900118"/>
<dbReference type="SUPFAM" id="SSF50729">
    <property type="entry name" value="PH domain-like"/>
    <property type="match status" value="1"/>
</dbReference>
<dbReference type="Proteomes" id="UP000694867">
    <property type="component" value="Unplaced"/>
</dbReference>
<feature type="region of interest" description="Disordered" evidence="1">
    <location>
        <begin position="152"/>
        <end position="209"/>
    </location>
</feature>
<reference evidence="3" key="1">
    <citation type="submission" date="2025-08" db="UniProtKB">
        <authorList>
            <consortium name="RefSeq"/>
        </authorList>
    </citation>
    <scope>IDENTIFICATION</scope>
</reference>
<feature type="compositionally biased region" description="Polar residues" evidence="1">
    <location>
        <begin position="346"/>
        <end position="356"/>
    </location>
</feature>
<keyword evidence="2" id="KW-1185">Reference proteome</keyword>
<feature type="compositionally biased region" description="Low complexity" evidence="1">
    <location>
        <begin position="321"/>
        <end position="331"/>
    </location>
</feature>
<accession>A0AAJ7SEH5</accession>
<evidence type="ECO:0000256" key="1">
    <source>
        <dbReference type="SAM" id="MobiDB-lite"/>
    </source>
</evidence>
<dbReference type="GeneID" id="100900118"/>
<evidence type="ECO:0000313" key="2">
    <source>
        <dbReference type="Proteomes" id="UP000694867"/>
    </source>
</evidence>
<feature type="compositionally biased region" description="Basic and acidic residues" evidence="1">
    <location>
        <begin position="418"/>
        <end position="438"/>
    </location>
</feature>
<gene>
    <name evidence="3" type="primary">LOC100900118</name>
</gene>
<dbReference type="PANTHER" id="PTHR41148:SF1">
    <property type="entry name" value="LP09875P"/>
    <property type="match status" value="1"/>
</dbReference>
<feature type="compositionally biased region" description="Basic and acidic residues" evidence="1">
    <location>
        <begin position="176"/>
        <end position="185"/>
    </location>
</feature>
<feature type="compositionally biased region" description="Acidic residues" evidence="1">
    <location>
        <begin position="186"/>
        <end position="198"/>
    </location>
</feature>
<dbReference type="PANTHER" id="PTHR41148">
    <property type="entry name" value="LP09875P"/>
    <property type="match status" value="1"/>
</dbReference>
<name>A0AAJ7SEH5_9ACAR</name>
<organism evidence="2 3">
    <name type="scientific">Galendromus occidentalis</name>
    <name type="common">western predatory mite</name>
    <dbReference type="NCBI Taxonomy" id="34638"/>
    <lineage>
        <taxon>Eukaryota</taxon>
        <taxon>Metazoa</taxon>
        <taxon>Ecdysozoa</taxon>
        <taxon>Arthropoda</taxon>
        <taxon>Chelicerata</taxon>
        <taxon>Arachnida</taxon>
        <taxon>Acari</taxon>
        <taxon>Parasitiformes</taxon>
        <taxon>Mesostigmata</taxon>
        <taxon>Gamasina</taxon>
        <taxon>Phytoseioidea</taxon>
        <taxon>Phytoseiidae</taxon>
        <taxon>Typhlodrominae</taxon>
        <taxon>Galendromus</taxon>
    </lineage>
</organism>
<proteinExistence type="predicted"/>
<dbReference type="RefSeq" id="XP_028967268.1">
    <property type="nucleotide sequence ID" value="XM_029111435.1"/>
</dbReference>